<proteinExistence type="predicted"/>
<evidence type="ECO:0000256" key="1">
    <source>
        <dbReference type="SAM" id="MobiDB-lite"/>
    </source>
</evidence>
<dbReference type="Proteomes" id="UP000058446">
    <property type="component" value="Chromosome"/>
</dbReference>
<dbReference type="AlphaFoldDB" id="A0A0K2H394"/>
<evidence type="ECO:0000256" key="2">
    <source>
        <dbReference type="SAM" id="Phobius"/>
    </source>
</evidence>
<keyword evidence="2" id="KW-0472">Membrane</keyword>
<feature type="transmembrane region" description="Helical" evidence="2">
    <location>
        <begin position="88"/>
        <end position="106"/>
    </location>
</feature>
<keyword evidence="4" id="KW-1185">Reference proteome</keyword>
<name>A0A0K2H394_9CORY</name>
<keyword evidence="2" id="KW-1133">Transmembrane helix</keyword>
<gene>
    <name evidence="3" type="ORF">CLAC_02475</name>
</gene>
<accession>A0A0K2H394</accession>
<feature type="region of interest" description="Disordered" evidence="1">
    <location>
        <begin position="19"/>
        <end position="39"/>
    </location>
</feature>
<evidence type="ECO:0000313" key="3">
    <source>
        <dbReference type="EMBL" id="ALA68408.1"/>
    </source>
</evidence>
<feature type="transmembrane region" description="Helical" evidence="2">
    <location>
        <begin position="63"/>
        <end position="82"/>
    </location>
</feature>
<sequence>MFANDMQAAWSRGIAGYSGSEGSVRSVKRGKREGDMSEGDINQDHATLEALARSLQKDTGTDVNVSLVIAEGILVALLIFSFVYSWPVWSSLLLVVLVGVVGAVSLSRRPAVAPLELTAAERERVRRVVKEHGVRPAVTLVRGLYPDEPPATASRTVKLVVERMLAEDDAPAGRKRQH</sequence>
<keyword evidence="2" id="KW-0812">Transmembrane</keyword>
<dbReference type="STRING" id="1408189.CLAC_02475"/>
<reference evidence="3 4" key="1">
    <citation type="submission" date="2013-10" db="EMBL/GenBank/DDBJ databases">
        <title>Complete genome sequence of Corynebacterium lactis DSM 45799(T), isolated from raw cow milk.</title>
        <authorList>
            <person name="Ruckert C."/>
            <person name="Albersmeier A."/>
            <person name="Lipski A."/>
            <person name="Kalinowski J."/>
        </authorList>
    </citation>
    <scope>NUCLEOTIDE SEQUENCE [LARGE SCALE GENOMIC DNA]</scope>
    <source>
        <strain evidence="3 4">RW2-5</strain>
    </source>
</reference>
<dbReference type="PATRIC" id="fig|1408189.4.peg.491"/>
<protein>
    <submittedName>
        <fullName evidence="3">Uncharacterized protein</fullName>
    </submittedName>
</protein>
<evidence type="ECO:0000313" key="4">
    <source>
        <dbReference type="Proteomes" id="UP000058446"/>
    </source>
</evidence>
<organism evidence="3 4">
    <name type="scientific">Corynebacterium lactis RW2-5</name>
    <dbReference type="NCBI Taxonomy" id="1408189"/>
    <lineage>
        <taxon>Bacteria</taxon>
        <taxon>Bacillati</taxon>
        <taxon>Actinomycetota</taxon>
        <taxon>Actinomycetes</taxon>
        <taxon>Mycobacteriales</taxon>
        <taxon>Corynebacteriaceae</taxon>
        <taxon>Corynebacterium</taxon>
    </lineage>
</organism>
<dbReference type="KEGG" id="clw:CLAC_02475"/>
<dbReference type="EMBL" id="CP006841">
    <property type="protein sequence ID" value="ALA68408.1"/>
    <property type="molecule type" value="Genomic_DNA"/>
</dbReference>